<evidence type="ECO:0000256" key="1">
    <source>
        <dbReference type="ARBA" id="ARBA00022603"/>
    </source>
</evidence>
<evidence type="ECO:0000259" key="7">
    <source>
        <dbReference type="Pfam" id="PF17827"/>
    </source>
</evidence>
<name>A0ABW3LHG4_9BACI</name>
<dbReference type="SUPFAM" id="SSF53335">
    <property type="entry name" value="S-adenosyl-L-methionine-dependent methyltransferases"/>
    <property type="match status" value="1"/>
</dbReference>
<dbReference type="PROSITE" id="PS00092">
    <property type="entry name" value="N6_MTASE"/>
    <property type="match status" value="1"/>
</dbReference>
<comment type="similarity">
    <text evidence="5">Belongs to the protein N5-glutamine methyltransferase family. PrmC subfamily.</text>
</comment>
<evidence type="ECO:0000259" key="6">
    <source>
        <dbReference type="Pfam" id="PF05175"/>
    </source>
</evidence>
<proteinExistence type="inferred from homology"/>
<comment type="function">
    <text evidence="5">Methylates the class 1 translation termination release factors RF1/PrfA and RF2/PrfB on the glutamine residue of the universally conserved GGQ motif.</text>
</comment>
<dbReference type="InterPro" id="IPR029063">
    <property type="entry name" value="SAM-dependent_MTases_sf"/>
</dbReference>
<feature type="binding site" evidence="5">
    <location>
        <position position="196"/>
    </location>
    <ligand>
        <name>S-adenosyl-L-methionine</name>
        <dbReference type="ChEBI" id="CHEBI:59789"/>
    </ligand>
</feature>
<dbReference type="CDD" id="cd02440">
    <property type="entry name" value="AdoMet_MTases"/>
    <property type="match status" value="1"/>
</dbReference>
<feature type="binding site" evidence="5">
    <location>
        <position position="179"/>
    </location>
    <ligand>
        <name>S-adenosyl-L-methionine</name>
        <dbReference type="ChEBI" id="CHEBI:59789"/>
    </ligand>
</feature>
<dbReference type="Proteomes" id="UP001597040">
    <property type="component" value="Unassembled WGS sequence"/>
</dbReference>
<evidence type="ECO:0000256" key="3">
    <source>
        <dbReference type="ARBA" id="ARBA00022691"/>
    </source>
</evidence>
<dbReference type="NCBIfam" id="TIGR03534">
    <property type="entry name" value="RF_mod_PrmC"/>
    <property type="match status" value="1"/>
</dbReference>
<dbReference type="NCBIfam" id="TIGR00536">
    <property type="entry name" value="hemK_fam"/>
    <property type="match status" value="1"/>
</dbReference>
<dbReference type="InterPro" id="IPR004556">
    <property type="entry name" value="HemK-like"/>
</dbReference>
<dbReference type="InterPro" id="IPR040758">
    <property type="entry name" value="PrmC_N"/>
</dbReference>
<evidence type="ECO:0000313" key="9">
    <source>
        <dbReference type="Proteomes" id="UP001597040"/>
    </source>
</evidence>
<dbReference type="EMBL" id="JBHTKJ010000001">
    <property type="protein sequence ID" value="MFD1036869.1"/>
    <property type="molecule type" value="Genomic_DNA"/>
</dbReference>
<evidence type="ECO:0000256" key="4">
    <source>
        <dbReference type="ARBA" id="ARBA00048391"/>
    </source>
</evidence>
<organism evidence="8 9">
    <name type="scientific">Virgibacillus byunsanensis</name>
    <dbReference type="NCBI Taxonomy" id="570945"/>
    <lineage>
        <taxon>Bacteria</taxon>
        <taxon>Bacillati</taxon>
        <taxon>Bacillota</taxon>
        <taxon>Bacilli</taxon>
        <taxon>Bacillales</taxon>
        <taxon>Bacillaceae</taxon>
        <taxon>Virgibacillus</taxon>
    </lineage>
</organism>
<protein>
    <recommendedName>
        <fullName evidence="5">Release factor glutamine methyltransferase</fullName>
        <shortName evidence="5">RF MTase</shortName>
        <ecNumber evidence="5">2.1.1.297</ecNumber>
    </recommendedName>
    <alternativeName>
        <fullName evidence="5">N5-glutamine methyltransferase PrmC</fullName>
    </alternativeName>
    <alternativeName>
        <fullName evidence="5">Protein-(glutamine-N5) MTase PrmC</fullName>
    </alternativeName>
    <alternativeName>
        <fullName evidence="5">Protein-glutamine N-methyltransferase PrmC</fullName>
    </alternativeName>
</protein>
<gene>
    <name evidence="5 8" type="primary">prmC</name>
    <name evidence="8" type="ORF">ACFQ3N_00305</name>
</gene>
<keyword evidence="1 5" id="KW-0489">Methyltransferase</keyword>
<evidence type="ECO:0000256" key="5">
    <source>
        <dbReference type="HAMAP-Rule" id="MF_02126"/>
    </source>
</evidence>
<feature type="binding site" evidence="5">
    <location>
        <begin position="129"/>
        <end position="133"/>
    </location>
    <ligand>
        <name>S-adenosyl-L-methionine</name>
        <dbReference type="ChEBI" id="CHEBI:59789"/>
    </ligand>
</feature>
<dbReference type="InterPro" id="IPR019874">
    <property type="entry name" value="RF_methyltr_PrmC"/>
</dbReference>
<evidence type="ECO:0000313" key="8">
    <source>
        <dbReference type="EMBL" id="MFD1036869.1"/>
    </source>
</evidence>
<dbReference type="HAMAP" id="MF_02126">
    <property type="entry name" value="RF_methyltr_PrmC"/>
    <property type="match status" value="1"/>
</dbReference>
<dbReference type="Gene3D" id="3.40.50.150">
    <property type="entry name" value="Vaccinia Virus protein VP39"/>
    <property type="match status" value="1"/>
</dbReference>
<dbReference type="InterPro" id="IPR002052">
    <property type="entry name" value="DNA_methylase_N6_adenine_CS"/>
</dbReference>
<keyword evidence="3 5" id="KW-0949">S-adenosyl-L-methionine</keyword>
<dbReference type="Pfam" id="PF05175">
    <property type="entry name" value="MTS"/>
    <property type="match status" value="1"/>
</dbReference>
<comment type="catalytic activity">
    <reaction evidence="4 5">
        <text>L-glutaminyl-[peptide chain release factor] + S-adenosyl-L-methionine = N(5)-methyl-L-glutaminyl-[peptide chain release factor] + S-adenosyl-L-homocysteine + H(+)</text>
        <dbReference type="Rhea" id="RHEA:42896"/>
        <dbReference type="Rhea" id="RHEA-COMP:10271"/>
        <dbReference type="Rhea" id="RHEA-COMP:10272"/>
        <dbReference type="ChEBI" id="CHEBI:15378"/>
        <dbReference type="ChEBI" id="CHEBI:30011"/>
        <dbReference type="ChEBI" id="CHEBI:57856"/>
        <dbReference type="ChEBI" id="CHEBI:59789"/>
        <dbReference type="ChEBI" id="CHEBI:61891"/>
        <dbReference type="EC" id="2.1.1.297"/>
    </reaction>
</comment>
<dbReference type="Gene3D" id="1.10.8.10">
    <property type="entry name" value="DNA helicase RuvA subunit, C-terminal domain"/>
    <property type="match status" value="1"/>
</dbReference>
<evidence type="ECO:0000256" key="2">
    <source>
        <dbReference type="ARBA" id="ARBA00022679"/>
    </source>
</evidence>
<comment type="caution">
    <text evidence="8">The sequence shown here is derived from an EMBL/GenBank/DDBJ whole genome shotgun (WGS) entry which is preliminary data.</text>
</comment>
<feature type="domain" description="Methyltransferase small" evidence="6">
    <location>
        <begin position="114"/>
        <end position="204"/>
    </location>
</feature>
<dbReference type="PANTHER" id="PTHR18895">
    <property type="entry name" value="HEMK METHYLTRANSFERASE"/>
    <property type="match status" value="1"/>
</dbReference>
<feature type="domain" description="Release factor glutamine methyltransferase N-terminal" evidence="7">
    <location>
        <begin position="12"/>
        <end position="81"/>
    </location>
</feature>
<keyword evidence="2 5" id="KW-0808">Transferase</keyword>
<keyword evidence="9" id="KW-1185">Reference proteome</keyword>
<dbReference type="EC" id="2.1.1.297" evidence="5"/>
<dbReference type="InterPro" id="IPR007848">
    <property type="entry name" value="Small_mtfrase_dom"/>
</dbReference>
<dbReference type="PANTHER" id="PTHR18895:SF74">
    <property type="entry name" value="MTRF1L RELEASE FACTOR GLUTAMINE METHYLTRANSFERASE"/>
    <property type="match status" value="1"/>
</dbReference>
<dbReference type="RefSeq" id="WP_390358734.1">
    <property type="nucleotide sequence ID" value="NZ_JBHTKJ010000001.1"/>
</dbReference>
<dbReference type="Pfam" id="PF17827">
    <property type="entry name" value="PrmC_N"/>
    <property type="match status" value="1"/>
</dbReference>
<accession>A0ABW3LHG4</accession>
<dbReference type="GO" id="GO:0032259">
    <property type="term" value="P:methylation"/>
    <property type="evidence" value="ECO:0007669"/>
    <property type="project" value="UniProtKB-KW"/>
</dbReference>
<reference evidence="9" key="1">
    <citation type="journal article" date="2019" name="Int. J. Syst. Evol. Microbiol.">
        <title>The Global Catalogue of Microorganisms (GCM) 10K type strain sequencing project: providing services to taxonomists for standard genome sequencing and annotation.</title>
        <authorList>
            <consortium name="The Broad Institute Genomics Platform"/>
            <consortium name="The Broad Institute Genome Sequencing Center for Infectious Disease"/>
            <person name="Wu L."/>
            <person name="Ma J."/>
        </authorList>
    </citation>
    <scope>NUCLEOTIDE SEQUENCE [LARGE SCALE GENOMIC DNA]</scope>
    <source>
        <strain evidence="9">CCUG 56754</strain>
    </source>
</reference>
<feature type="binding site" evidence="5">
    <location>
        <begin position="196"/>
        <end position="199"/>
    </location>
    <ligand>
        <name>substrate</name>
    </ligand>
</feature>
<dbReference type="GO" id="GO:0102559">
    <property type="term" value="F:peptide chain release factor N(5)-glutamine methyltransferase activity"/>
    <property type="evidence" value="ECO:0007669"/>
    <property type="project" value="UniProtKB-EC"/>
</dbReference>
<sequence>MNKMDESMKQYEVLEWASLFLEKHNRETKVAEVLLQHYLDVSRSTFFTMMRERVSASVQQQFEEAIKTHAETGKPVQHITGYEYFYGRKFHVNENVLIPRPETEELVQFVIESTLQNNPDQPVTIVDIGTGSGVIAITLALELKNATVYATDISEKALDTAKNNAASLGASVHFLQGDFLKPVIKHRITADWIVSNPPYIARADEPSLADTVKTFDPELALFAEENGLAAYQQIIADLPDVVKPYSHAAFEIGFEQGESVSTLLKKIYPNSRVTISQDINKKDRIVSAELV</sequence>
<dbReference type="InterPro" id="IPR050320">
    <property type="entry name" value="N5-glutamine_MTase"/>
</dbReference>
<feature type="binding site" evidence="5">
    <location>
        <position position="152"/>
    </location>
    <ligand>
        <name>S-adenosyl-L-methionine</name>
        <dbReference type="ChEBI" id="CHEBI:59789"/>
    </ligand>
</feature>